<dbReference type="EMBL" id="LWCS01000048">
    <property type="protein sequence ID" value="OAN33570.1"/>
    <property type="molecule type" value="Genomic_DNA"/>
</dbReference>
<dbReference type="Proteomes" id="UP000078396">
    <property type="component" value="Unassembled WGS sequence"/>
</dbReference>
<keyword evidence="1" id="KW-1133">Transmembrane helix</keyword>
<proteinExistence type="predicted"/>
<reference evidence="2 3" key="1">
    <citation type="submission" date="2016-04" db="EMBL/GenBank/DDBJ databases">
        <title>Draft Genome Sequences of Staphylococcus capitis Strain H36, S. capitis Strain H65, S. cohnii Strain H62, S. hominis Strain H69, Mycobacterium iranicum Strain H39, Plantibacter sp. Strain H53, Pseudomonas oryzihabitans Strain H72, and Microbacterium sp. Strain H83, isolated from residential settings.</title>
        <authorList>
            <person name="Lymperopoulou D."/>
            <person name="Adams R.I."/>
            <person name="Lindow S."/>
            <person name="Coil D.A."/>
            <person name="Jospin G."/>
            <person name="Eisen J.A."/>
        </authorList>
    </citation>
    <scope>NUCLEOTIDE SEQUENCE [LARGE SCALE GENOMIC DNA]</scope>
    <source>
        <strain evidence="2 3">H39</strain>
    </source>
</reference>
<comment type="caution">
    <text evidence="2">The sequence shown here is derived from an EMBL/GenBank/DDBJ whole genome shotgun (WGS) entry which is preliminary data.</text>
</comment>
<dbReference type="OrthoDB" id="5418945at2"/>
<dbReference type="RefSeq" id="WP_064284067.1">
    <property type="nucleotide sequence ID" value="NZ_LWCS01000048.1"/>
</dbReference>
<evidence type="ECO:0000256" key="1">
    <source>
        <dbReference type="SAM" id="Phobius"/>
    </source>
</evidence>
<organism evidence="2 3">
    <name type="scientific">Mycolicibacterium iranicum</name>
    <name type="common">Mycobacterium iranicum</name>
    <dbReference type="NCBI Taxonomy" id="912594"/>
    <lineage>
        <taxon>Bacteria</taxon>
        <taxon>Bacillati</taxon>
        <taxon>Actinomycetota</taxon>
        <taxon>Actinomycetes</taxon>
        <taxon>Mycobacteriales</taxon>
        <taxon>Mycobacteriaceae</taxon>
        <taxon>Mycolicibacterium</taxon>
    </lineage>
</organism>
<dbReference type="AlphaFoldDB" id="A0A178LPA9"/>
<protein>
    <submittedName>
        <fullName evidence="2">Uncharacterized protein</fullName>
    </submittedName>
</protein>
<sequence length="378" mass="41049">MKKSKGLFYLGLLGIVVVLVVAVFAIVASRGGDDTQTAQGGDVTALTCLGGSEKEDLMRDSEVRQILRDTYGIEVDFNSSGSYKQVQIPPDELKANGIDCLWPSSLSAQAIFEGSGASKAFGNDYEAMSVLQSPEVLYANREAADGLVRARIVEVRDGVYYLVDFRRLLEEYVLAGKTWGDVGVTIPSGPLLINSSDPASSNSGMTLAQLELATVASGNPYQPPSPEQAKASLRKVKQIVEAQGLMRAGSDSAFEQWLIQQTGGLLAGYENQLLQWITTRNQGVVPEGVVTIYPEPTIFNDHPILALTEPASRLIEAMQDDAIQQIAWQRYGFRSGTRVLEQVFEGVTVPPTRDLKKTQAPGYEVTKLMLGCFVDDQC</sequence>
<name>A0A178LPA9_MYCIR</name>
<evidence type="ECO:0000313" key="3">
    <source>
        <dbReference type="Proteomes" id="UP000078396"/>
    </source>
</evidence>
<accession>A0A178LPA9</accession>
<evidence type="ECO:0000313" key="2">
    <source>
        <dbReference type="EMBL" id="OAN33570.1"/>
    </source>
</evidence>
<keyword evidence="1" id="KW-0812">Transmembrane</keyword>
<gene>
    <name evidence="2" type="ORF">A4X20_27800</name>
</gene>
<keyword evidence="1" id="KW-0472">Membrane</keyword>
<feature type="transmembrane region" description="Helical" evidence="1">
    <location>
        <begin position="7"/>
        <end position="28"/>
    </location>
</feature>